<evidence type="ECO:0000313" key="2">
    <source>
        <dbReference type="EMBL" id="OGG97097.1"/>
    </source>
</evidence>
<proteinExistence type="predicted"/>
<name>A0A1F6GG72_9PROT</name>
<comment type="caution">
    <text evidence="2">The sequence shown here is derived from an EMBL/GenBank/DDBJ whole genome shotgun (WGS) entry which is preliminary data.</text>
</comment>
<accession>A0A1F6GG72</accession>
<organism evidence="2 3">
    <name type="scientific">Candidatus Lambdaproteobacteria bacterium RIFOXYD2_FULL_50_16</name>
    <dbReference type="NCBI Taxonomy" id="1817772"/>
    <lineage>
        <taxon>Bacteria</taxon>
        <taxon>Pseudomonadati</taxon>
        <taxon>Pseudomonadota</taxon>
        <taxon>Candidatus Lambdaproteobacteria</taxon>
    </lineage>
</organism>
<keyword evidence="1" id="KW-0472">Membrane</keyword>
<keyword evidence="1" id="KW-0812">Transmembrane</keyword>
<feature type="transmembrane region" description="Helical" evidence="1">
    <location>
        <begin position="6"/>
        <end position="23"/>
    </location>
</feature>
<keyword evidence="1" id="KW-1133">Transmembrane helix</keyword>
<dbReference type="Proteomes" id="UP000178449">
    <property type="component" value="Unassembled WGS sequence"/>
</dbReference>
<dbReference type="STRING" id="1817772.A2527_13160"/>
<gene>
    <name evidence="2" type="ORF">A2527_13160</name>
</gene>
<dbReference type="EMBL" id="MFNE01000005">
    <property type="protein sequence ID" value="OGG97097.1"/>
    <property type="molecule type" value="Genomic_DNA"/>
</dbReference>
<evidence type="ECO:0000256" key="1">
    <source>
        <dbReference type="SAM" id="Phobius"/>
    </source>
</evidence>
<protein>
    <submittedName>
        <fullName evidence="2">Uncharacterized protein</fullName>
    </submittedName>
</protein>
<sequence>MEIYNPYFWLLFGGFVVFMALRGRRNRKPGPQRSRPSTMRGQLLTTSLAKTTPLVCLLDEGKKYGPFFLEKTPPTLPHCPDCSCHLQDFVSDSQSWFEGKVPQGKRQTDLGDLADGDWRYYKASLILAHPETDPEIRDQFSLLAESGTADEAFKNRAQAHLRG</sequence>
<evidence type="ECO:0000313" key="3">
    <source>
        <dbReference type="Proteomes" id="UP000178449"/>
    </source>
</evidence>
<reference evidence="2 3" key="1">
    <citation type="journal article" date="2016" name="Nat. Commun.">
        <title>Thousands of microbial genomes shed light on interconnected biogeochemical processes in an aquifer system.</title>
        <authorList>
            <person name="Anantharaman K."/>
            <person name="Brown C.T."/>
            <person name="Hug L.A."/>
            <person name="Sharon I."/>
            <person name="Castelle C.J."/>
            <person name="Probst A.J."/>
            <person name="Thomas B.C."/>
            <person name="Singh A."/>
            <person name="Wilkins M.J."/>
            <person name="Karaoz U."/>
            <person name="Brodie E.L."/>
            <person name="Williams K.H."/>
            <person name="Hubbard S.S."/>
            <person name="Banfield J.F."/>
        </authorList>
    </citation>
    <scope>NUCLEOTIDE SEQUENCE [LARGE SCALE GENOMIC DNA]</scope>
</reference>
<dbReference type="AlphaFoldDB" id="A0A1F6GG72"/>